<feature type="binding site" evidence="5">
    <location>
        <position position="215"/>
    </location>
    <ligand>
        <name>ATP</name>
        <dbReference type="ChEBI" id="CHEBI:30616"/>
    </ligand>
</feature>
<dbReference type="SUPFAM" id="SSF52440">
    <property type="entry name" value="PreATP-grasp domain"/>
    <property type="match status" value="1"/>
</dbReference>
<dbReference type="SUPFAM" id="SSF56059">
    <property type="entry name" value="Glutathione synthetase ATP-binding domain-like"/>
    <property type="match status" value="1"/>
</dbReference>
<comment type="function">
    <text evidence="6">Catalyzes the ATP-dependent conversion of 5-aminoimidazole ribonucleotide (AIR) and HCO(3)- to N5-carboxyaminoimidazole ribonucleotide (N5-CAIR).</text>
</comment>
<dbReference type="NCBIfam" id="NF004676">
    <property type="entry name" value="PRK06019.1-2"/>
    <property type="match status" value="1"/>
</dbReference>
<evidence type="ECO:0000313" key="8">
    <source>
        <dbReference type="EMBL" id="KAE9636327.1"/>
    </source>
</evidence>
<dbReference type="UniPathway" id="UPA00074">
    <property type="reaction ID" value="UER00942"/>
</dbReference>
<keyword evidence="3 5" id="KW-0658">Purine biosynthesis</keyword>
<dbReference type="Gene3D" id="3.30.1490.20">
    <property type="entry name" value="ATP-grasp fold, A domain"/>
    <property type="match status" value="1"/>
</dbReference>
<dbReference type="EC" id="6.3.4.18" evidence="5 6"/>
<dbReference type="Pfam" id="PF22660">
    <property type="entry name" value="RS_preATP-grasp-like"/>
    <property type="match status" value="1"/>
</dbReference>
<dbReference type="Gene3D" id="3.30.470.20">
    <property type="entry name" value="ATP-grasp fold, B domain"/>
    <property type="match status" value="1"/>
</dbReference>
<keyword evidence="1 5" id="KW-0436">Ligase</keyword>
<keyword evidence="4 5" id="KW-0067">ATP-binding</keyword>
<dbReference type="PANTHER" id="PTHR11609:SF5">
    <property type="entry name" value="PHOSPHORIBOSYLAMINOIMIDAZOLE CARBOXYLASE"/>
    <property type="match status" value="1"/>
</dbReference>
<comment type="caution">
    <text evidence="5">Lacks conserved residue(s) required for the propagation of feature annotation.</text>
</comment>
<dbReference type="RefSeq" id="WP_158739578.1">
    <property type="nucleotide sequence ID" value="NZ_WSLF01000002.1"/>
</dbReference>
<dbReference type="HAMAP" id="MF_01928">
    <property type="entry name" value="PurK"/>
    <property type="match status" value="1"/>
</dbReference>
<dbReference type="Gene3D" id="3.40.50.20">
    <property type="match status" value="1"/>
</dbReference>
<dbReference type="Proteomes" id="UP000483018">
    <property type="component" value="Unassembled WGS sequence"/>
</dbReference>
<evidence type="ECO:0000256" key="6">
    <source>
        <dbReference type="RuleBase" id="RU361200"/>
    </source>
</evidence>
<comment type="function">
    <text evidence="5">Catalyzes the ATP-dependent conversion of 5-aminoimidazole ribonucleotide (AIR) and HCO(3)(-) to N5-carboxyaminoimidazole ribonucleotide (N5-CAIR).</text>
</comment>
<feature type="domain" description="ATP-grasp" evidence="7">
    <location>
        <begin position="111"/>
        <end position="299"/>
    </location>
</feature>
<evidence type="ECO:0000256" key="4">
    <source>
        <dbReference type="ARBA" id="ARBA00022840"/>
    </source>
</evidence>
<proteinExistence type="inferred from homology"/>
<dbReference type="GO" id="GO:0005524">
    <property type="term" value="F:ATP binding"/>
    <property type="evidence" value="ECO:0007669"/>
    <property type="project" value="UniProtKB-UniRule"/>
</dbReference>
<dbReference type="InterPro" id="IPR013815">
    <property type="entry name" value="ATP_grasp_subdomain_1"/>
</dbReference>
<gene>
    <name evidence="5 6 8" type="primary">purK</name>
    <name evidence="8" type="ORF">GND95_04190</name>
</gene>
<dbReference type="GO" id="GO:0034028">
    <property type="term" value="F:5-(carboxyamino)imidazole ribonucleotide synthase activity"/>
    <property type="evidence" value="ECO:0007669"/>
    <property type="project" value="UniProtKB-UniRule"/>
</dbReference>
<evidence type="ECO:0000313" key="9">
    <source>
        <dbReference type="Proteomes" id="UP000483018"/>
    </source>
</evidence>
<comment type="subunit">
    <text evidence="5 6">Homodimer.</text>
</comment>
<comment type="caution">
    <text evidence="8">The sequence shown here is derived from an EMBL/GenBank/DDBJ whole genome shotgun (WGS) entry which is preliminary data.</text>
</comment>
<evidence type="ECO:0000256" key="2">
    <source>
        <dbReference type="ARBA" id="ARBA00022741"/>
    </source>
</evidence>
<keyword evidence="9" id="KW-1185">Reference proteome</keyword>
<organism evidence="8 9">
    <name type="scientific">Defluviitalea raffinosedens</name>
    <dbReference type="NCBI Taxonomy" id="1450156"/>
    <lineage>
        <taxon>Bacteria</taxon>
        <taxon>Bacillati</taxon>
        <taxon>Bacillota</taxon>
        <taxon>Clostridia</taxon>
        <taxon>Lachnospirales</taxon>
        <taxon>Defluviitaleaceae</taxon>
        <taxon>Defluviitalea</taxon>
    </lineage>
</organism>
<feature type="binding site" evidence="5">
    <location>
        <position position="147"/>
    </location>
    <ligand>
        <name>ATP</name>
        <dbReference type="ChEBI" id="CHEBI:30616"/>
    </ligand>
</feature>
<dbReference type="OrthoDB" id="9804625at2"/>
<dbReference type="Pfam" id="PF02222">
    <property type="entry name" value="ATP-grasp"/>
    <property type="match status" value="1"/>
</dbReference>
<dbReference type="InterPro" id="IPR003135">
    <property type="entry name" value="ATP-grasp_carboxylate-amine"/>
</dbReference>
<feature type="binding site" evidence="5">
    <location>
        <position position="107"/>
    </location>
    <ligand>
        <name>ATP</name>
        <dbReference type="ChEBI" id="CHEBI:30616"/>
    </ligand>
</feature>
<dbReference type="InterPro" id="IPR005875">
    <property type="entry name" value="PurK"/>
</dbReference>
<evidence type="ECO:0000256" key="1">
    <source>
        <dbReference type="ARBA" id="ARBA00022598"/>
    </source>
</evidence>
<evidence type="ECO:0000256" key="3">
    <source>
        <dbReference type="ARBA" id="ARBA00022755"/>
    </source>
</evidence>
<dbReference type="PROSITE" id="PS50975">
    <property type="entry name" value="ATP_GRASP"/>
    <property type="match status" value="1"/>
</dbReference>
<reference evidence="8 9" key="1">
    <citation type="submission" date="2019-12" db="EMBL/GenBank/DDBJ databases">
        <title>Defluviitalea raffinosedens, isolated from a biogas fermenter, genome sequencing and characterization.</title>
        <authorList>
            <person name="Rettenmaier R."/>
            <person name="Schneider M."/>
            <person name="Neuhaus K."/>
            <person name="Liebl W."/>
            <person name="Zverlov V."/>
        </authorList>
    </citation>
    <scope>NUCLEOTIDE SEQUENCE [LARGE SCALE GENOMIC DNA]</scope>
    <source>
        <strain evidence="8 9">249c-K6</strain>
    </source>
</reference>
<feature type="binding site" evidence="5">
    <location>
        <position position="192"/>
    </location>
    <ligand>
        <name>ATP</name>
        <dbReference type="ChEBI" id="CHEBI:30616"/>
    </ligand>
</feature>
<dbReference type="EMBL" id="WSLF01000002">
    <property type="protein sequence ID" value="KAE9636327.1"/>
    <property type="molecule type" value="Genomic_DNA"/>
</dbReference>
<comment type="catalytic activity">
    <reaction evidence="5 6">
        <text>5-amino-1-(5-phospho-beta-D-ribosyl)imidazole + hydrogencarbonate + ATP = 5-carboxyamino-1-(5-phospho-D-ribosyl)imidazole + ADP + phosphate + 2 H(+)</text>
        <dbReference type="Rhea" id="RHEA:19317"/>
        <dbReference type="ChEBI" id="CHEBI:15378"/>
        <dbReference type="ChEBI" id="CHEBI:17544"/>
        <dbReference type="ChEBI" id="CHEBI:30616"/>
        <dbReference type="ChEBI" id="CHEBI:43474"/>
        <dbReference type="ChEBI" id="CHEBI:58730"/>
        <dbReference type="ChEBI" id="CHEBI:137981"/>
        <dbReference type="ChEBI" id="CHEBI:456216"/>
        <dbReference type="EC" id="6.3.4.18"/>
    </reaction>
</comment>
<name>A0A7C8HJ28_9FIRM</name>
<dbReference type="GO" id="GO:0046872">
    <property type="term" value="F:metal ion binding"/>
    <property type="evidence" value="ECO:0007669"/>
    <property type="project" value="InterPro"/>
</dbReference>
<comment type="similarity">
    <text evidence="5 6">Belongs to the PurK/PurT family.</text>
</comment>
<dbReference type="GO" id="GO:0006189">
    <property type="term" value="P:'de novo' IMP biosynthetic process"/>
    <property type="evidence" value="ECO:0007669"/>
    <property type="project" value="UniProtKB-UniRule"/>
</dbReference>
<dbReference type="InterPro" id="IPR011761">
    <property type="entry name" value="ATP-grasp"/>
</dbReference>
<feature type="binding site" evidence="5">
    <location>
        <begin position="269"/>
        <end position="270"/>
    </location>
    <ligand>
        <name>ATP</name>
        <dbReference type="ChEBI" id="CHEBI:30616"/>
    </ligand>
</feature>
<accession>A0A7C8HJ28</accession>
<dbReference type="GO" id="GO:0004638">
    <property type="term" value="F:phosphoribosylaminoimidazole carboxylase activity"/>
    <property type="evidence" value="ECO:0007669"/>
    <property type="project" value="InterPro"/>
</dbReference>
<dbReference type="Pfam" id="PF17769">
    <property type="entry name" value="PurK_C"/>
    <property type="match status" value="1"/>
</dbReference>
<comment type="pathway">
    <text evidence="5 6">Purine metabolism; IMP biosynthesis via de novo pathway; 5-amino-1-(5-phospho-D-ribosyl)imidazole-4-carboxylate from 5-amino-1-(5-phospho-D-ribosyl)imidazole (N5-CAIR route): step 1/2.</text>
</comment>
<dbReference type="FunFam" id="3.30.1490.20:FF:000015">
    <property type="entry name" value="N5-carboxyaminoimidazole ribonucleotide synthase"/>
    <property type="match status" value="1"/>
</dbReference>
<dbReference type="AlphaFoldDB" id="A0A7C8HJ28"/>
<dbReference type="SUPFAM" id="SSF51246">
    <property type="entry name" value="Rudiment single hybrid motif"/>
    <property type="match status" value="1"/>
</dbReference>
<feature type="binding site" evidence="5">
    <location>
        <begin position="184"/>
        <end position="187"/>
    </location>
    <ligand>
        <name>ATP</name>
        <dbReference type="ChEBI" id="CHEBI:30616"/>
    </ligand>
</feature>
<keyword evidence="8" id="KW-0456">Lyase</keyword>
<evidence type="ECO:0000256" key="5">
    <source>
        <dbReference type="HAMAP-Rule" id="MF_01928"/>
    </source>
</evidence>
<dbReference type="InterPro" id="IPR016185">
    <property type="entry name" value="PreATP-grasp_dom_sf"/>
</dbReference>
<protein>
    <recommendedName>
        <fullName evidence="5 6">N5-carboxyaminoimidazole ribonucleotide synthase</fullName>
        <shortName evidence="5 6">N5-CAIR synthase</shortName>
        <ecNumber evidence="5 6">6.3.4.18</ecNumber>
    </recommendedName>
    <alternativeName>
        <fullName evidence="5 6">5-(carboxyamino)imidazole ribonucleotide synthetase</fullName>
    </alternativeName>
</protein>
<dbReference type="InterPro" id="IPR011054">
    <property type="entry name" value="Rudment_hybrid_motif"/>
</dbReference>
<dbReference type="InterPro" id="IPR054350">
    <property type="entry name" value="PurT/PurK_preATP-grasp"/>
</dbReference>
<sequence>MTVNLLKQKIGIIGGGQLGKMMILEAKKMGFYVIILDPTFNCPAHSIADEHIVANFNDTIAIRKLADRADIITYEFEHIDAEVLKVLEEEGHKIYPTPRSLEIIQNKYEQKMLLKKKRIPVPEFMYIADEEDMMEAGEQFGYPFILKSCRGGYDGKGNVVVHSPQEIKSAFESLGGYEQELMAEEFIPFTKEISVLACRGIDGDIAVYPVGENEHEDNILIQTKVPAQITKTLTTKAMSLANRVMKVFEGVGMFCVEMFVTEDKRILINEVAPRPHNSGHYSIEGCVTSQFEQHIRAITGLPLGDTTLIRPTVMRNILGDMEGNGEAFVYGAEEALKVPGVKIHIYGKENTSPKRKMGHLIVTAQTLEEAAERAQIAANTIKISPRKEN</sequence>
<dbReference type="PANTHER" id="PTHR11609">
    <property type="entry name" value="PURINE BIOSYNTHESIS PROTEIN 6/7, PUR6/7"/>
    <property type="match status" value="1"/>
</dbReference>
<dbReference type="InterPro" id="IPR040686">
    <property type="entry name" value="PurK_C"/>
</dbReference>
<evidence type="ECO:0000259" key="7">
    <source>
        <dbReference type="PROSITE" id="PS50975"/>
    </source>
</evidence>
<dbReference type="NCBIfam" id="NF004679">
    <property type="entry name" value="PRK06019.1-5"/>
    <property type="match status" value="1"/>
</dbReference>
<dbReference type="NCBIfam" id="TIGR01161">
    <property type="entry name" value="purK"/>
    <property type="match status" value="1"/>
</dbReference>
<keyword evidence="2 5" id="KW-0547">Nucleotide-binding</keyword>
<dbReference type="NCBIfam" id="NF004675">
    <property type="entry name" value="PRK06019.1-1"/>
    <property type="match status" value="1"/>
</dbReference>
<dbReference type="FunFam" id="3.30.470.20:FF:000029">
    <property type="entry name" value="N5-carboxyaminoimidazole ribonucleotide synthase"/>
    <property type="match status" value="1"/>
</dbReference>